<gene>
    <name evidence="1" type="ORF">ACE1CI_27935</name>
</gene>
<dbReference type="RefSeq" id="WP_413266383.1">
    <property type="nucleotide sequence ID" value="NZ_JBHFNR010000214.1"/>
</dbReference>
<reference evidence="1 2" key="1">
    <citation type="submission" date="2024-09" db="EMBL/GenBank/DDBJ databases">
        <title>Floridaenema gen nov. (Aerosakkonemataceae, Aerosakkonematales ord. nov., Cyanobacteria) from benthic tropical and subtropical fresh waters, with the description of four new species.</title>
        <authorList>
            <person name="Moretto J.A."/>
            <person name="Berthold D.E."/>
            <person name="Lefler F.W."/>
            <person name="Huang I.-S."/>
            <person name="Laughinghouse H. IV."/>
        </authorList>
    </citation>
    <scope>NUCLEOTIDE SEQUENCE [LARGE SCALE GENOMIC DNA]</scope>
    <source>
        <strain evidence="1 2">BLCC-F50</strain>
    </source>
</reference>
<name>A0ABV4XYF7_9CYAN</name>
<protein>
    <submittedName>
        <fullName evidence="1">Type II toxin-antitoxin system HigB family toxin</fullName>
    </submittedName>
</protein>
<keyword evidence="2" id="KW-1185">Reference proteome</keyword>
<comment type="caution">
    <text evidence="1">The sequence shown here is derived from an EMBL/GenBank/DDBJ whole genome shotgun (WGS) entry which is preliminary data.</text>
</comment>
<evidence type="ECO:0000313" key="2">
    <source>
        <dbReference type="Proteomes" id="UP001576784"/>
    </source>
</evidence>
<accession>A0ABV4XYF7</accession>
<proteinExistence type="predicted"/>
<evidence type="ECO:0000313" key="1">
    <source>
        <dbReference type="EMBL" id="MFB2896760.1"/>
    </source>
</evidence>
<dbReference type="EMBL" id="JBHFNR010000214">
    <property type="protein sequence ID" value="MFB2896760.1"/>
    <property type="molecule type" value="Genomic_DNA"/>
</dbReference>
<organism evidence="1 2">
    <name type="scientific">Floridaenema flaviceps BLCC-F50</name>
    <dbReference type="NCBI Taxonomy" id="3153642"/>
    <lineage>
        <taxon>Bacteria</taxon>
        <taxon>Bacillati</taxon>
        <taxon>Cyanobacteriota</taxon>
        <taxon>Cyanophyceae</taxon>
        <taxon>Oscillatoriophycideae</taxon>
        <taxon>Aerosakkonematales</taxon>
        <taxon>Aerosakkonemataceae</taxon>
        <taxon>Floridanema</taxon>
        <taxon>Floridanema flaviceps</taxon>
    </lineage>
</organism>
<dbReference type="Proteomes" id="UP001576784">
    <property type="component" value="Unassembled WGS sequence"/>
</dbReference>
<sequence length="99" mass="12180">MRVISESKLKQFWEIHSDAKNSLKTWYKIVKDAQWQNTAEVRETWNSVDFVQNFTVFNFKKKYRLIAYIDYESGIVFIRNVLTHSEYDTNKWKEDEWFQ</sequence>
<dbReference type="Pfam" id="PF09907">
    <property type="entry name" value="HigB_toxin"/>
    <property type="match status" value="1"/>
</dbReference>
<dbReference type="InterPro" id="IPR018669">
    <property type="entry name" value="Toxin_HigB"/>
</dbReference>